<accession>A0A0B7F9F9</accession>
<dbReference type="GO" id="GO:0000981">
    <property type="term" value="F:DNA-binding transcription factor activity, RNA polymerase II-specific"/>
    <property type="evidence" value="ECO:0007669"/>
    <property type="project" value="InterPro"/>
</dbReference>
<dbReference type="OrthoDB" id="3237036at2759"/>
<dbReference type="InterPro" id="IPR007219">
    <property type="entry name" value="XnlR_reg_dom"/>
</dbReference>
<dbReference type="GO" id="GO:0003677">
    <property type="term" value="F:DNA binding"/>
    <property type="evidence" value="ECO:0007669"/>
    <property type="project" value="InterPro"/>
</dbReference>
<gene>
    <name evidence="4" type="ORF">RSOLAG1IB_07230</name>
</gene>
<name>A0A0B7F9F9_THACB</name>
<dbReference type="SUPFAM" id="SSF57701">
    <property type="entry name" value="Zn2/Cys6 DNA-binding domain"/>
    <property type="match status" value="1"/>
</dbReference>
<dbReference type="GO" id="GO:0006351">
    <property type="term" value="P:DNA-templated transcription"/>
    <property type="evidence" value="ECO:0007669"/>
    <property type="project" value="InterPro"/>
</dbReference>
<dbReference type="CDD" id="cd12148">
    <property type="entry name" value="fungal_TF_MHR"/>
    <property type="match status" value="1"/>
</dbReference>
<dbReference type="STRING" id="1108050.A0A0B7F9F9"/>
<dbReference type="SMART" id="SM00906">
    <property type="entry name" value="Fungal_trans"/>
    <property type="match status" value="1"/>
</dbReference>
<keyword evidence="5" id="KW-1185">Reference proteome</keyword>
<evidence type="ECO:0000256" key="2">
    <source>
        <dbReference type="SAM" id="MobiDB-lite"/>
    </source>
</evidence>
<evidence type="ECO:0000313" key="5">
    <source>
        <dbReference type="Proteomes" id="UP000059188"/>
    </source>
</evidence>
<dbReference type="EMBL" id="LN679117">
    <property type="protein sequence ID" value="CEL54696.1"/>
    <property type="molecule type" value="Genomic_DNA"/>
</dbReference>
<dbReference type="Proteomes" id="UP000059188">
    <property type="component" value="Unassembled WGS sequence"/>
</dbReference>
<reference evidence="4 5" key="1">
    <citation type="submission" date="2014-11" db="EMBL/GenBank/DDBJ databases">
        <authorList>
            <person name="Wibberg Daniel"/>
        </authorList>
    </citation>
    <scope>NUCLEOTIDE SEQUENCE [LARGE SCALE GENOMIC DNA]</scope>
    <source>
        <strain evidence="4">Rhizoctonia solani AG1-IB 7/3/14</strain>
    </source>
</reference>
<feature type="region of interest" description="Disordered" evidence="2">
    <location>
        <begin position="738"/>
        <end position="758"/>
    </location>
</feature>
<sequence>MKPVISCDKCLEDKVQCRFKPTHHEQCQGCAALEIECNWTYMTKPELSPDTSYIKYLETKVKAIETYLKQARPEIKTKKDIDRLLESEQATIILPHTNTPALWPGQISSAICLVESPTLSQFVRRSRLAEFGSNTVVDDGNAMWEAAPTNLNHPRYYGHSSSCVLSRDALVLRHDIHSGQPRSSSANRSFPRAEFWYSSGIEKRLLQQHAYGLWETEKMMLELPPKDLMPILLDAYFRNTFFPIIHRELFEKQLRDGVHKHEKTFLRLVLLVCANGARWCDDPRVFDERWPVSRSAGHQWFGQFEMWHRNLVVTNELSLWDAQILVLIAMYLCGSSATYGAWVTIGAGIRMMQDIGSHRKKSGCTLESELHKRCFWSMLMLDRLHSFHFGRNGALPDSDFDVDDVLEVDDELWSLDPDALPPVQPQDITPKLRVFNQSIALMRISGRCLQTVFALDQTKRLIGMDGPEGLSWMINDINSRLLNWAHGMPFDLQLPDQPNQEPLFSGFINMWAYYYELVISINRPFISKTSELAASCLEICREAAKAFAKMARVHCQLPESRSKFIPGLCYPAFSSAMVLAIDLITQEHSKGPAVAYPASCLDILGDTYTTKQKEQDMRACIQVLEDGEEYFQLAGKLRDVIREFENSLRLQPSTFHTSSPILSNHMPSSSAIIENNPTPLHLNLADEIAPLTDDAIFQPLDGLDIPFDFDIFSNYEFADPFFLASGIASGFPQQLPDRVASSTPGISKDSTIPWTNNE</sequence>
<protein>
    <submittedName>
        <fullName evidence="4">Putative transcriptional regulatory protein C530,05</fullName>
    </submittedName>
</protein>
<organism evidence="4 5">
    <name type="scientific">Thanatephorus cucumeris (strain AG1-IB / isolate 7/3/14)</name>
    <name type="common">Lettuce bottom rot fungus</name>
    <name type="synonym">Rhizoctonia solani</name>
    <dbReference type="NCBI Taxonomy" id="1108050"/>
    <lineage>
        <taxon>Eukaryota</taxon>
        <taxon>Fungi</taxon>
        <taxon>Dikarya</taxon>
        <taxon>Basidiomycota</taxon>
        <taxon>Agaricomycotina</taxon>
        <taxon>Agaricomycetes</taxon>
        <taxon>Cantharellales</taxon>
        <taxon>Ceratobasidiaceae</taxon>
        <taxon>Rhizoctonia</taxon>
        <taxon>Rhizoctonia solani AG-1</taxon>
    </lineage>
</organism>
<dbReference type="Pfam" id="PF04082">
    <property type="entry name" value="Fungal_trans"/>
    <property type="match status" value="1"/>
</dbReference>
<dbReference type="PANTHER" id="PTHR46910">
    <property type="entry name" value="TRANSCRIPTION FACTOR PDR1"/>
    <property type="match status" value="1"/>
</dbReference>
<dbReference type="InterPro" id="IPR050987">
    <property type="entry name" value="AtrR-like"/>
</dbReference>
<feature type="domain" description="Xylanolytic transcriptional activator regulatory" evidence="3">
    <location>
        <begin position="341"/>
        <end position="411"/>
    </location>
</feature>
<dbReference type="GO" id="GO:0008270">
    <property type="term" value="F:zinc ion binding"/>
    <property type="evidence" value="ECO:0007669"/>
    <property type="project" value="InterPro"/>
</dbReference>
<dbReference type="AlphaFoldDB" id="A0A0B7F9F9"/>
<evidence type="ECO:0000256" key="1">
    <source>
        <dbReference type="ARBA" id="ARBA00023242"/>
    </source>
</evidence>
<dbReference type="Gene3D" id="4.10.240.10">
    <property type="entry name" value="Zn(2)-C6 fungal-type DNA-binding domain"/>
    <property type="match status" value="1"/>
</dbReference>
<proteinExistence type="predicted"/>
<evidence type="ECO:0000313" key="4">
    <source>
        <dbReference type="EMBL" id="CEL54696.1"/>
    </source>
</evidence>
<dbReference type="PANTHER" id="PTHR46910:SF1">
    <property type="entry name" value="MISCELLANEOUS ZN(II)2CYS6 TRANSCRIPTION FACTOR (EUROFUNG)-RELATED"/>
    <property type="match status" value="1"/>
</dbReference>
<evidence type="ECO:0000259" key="3">
    <source>
        <dbReference type="SMART" id="SM00906"/>
    </source>
</evidence>
<keyword evidence="1" id="KW-0539">Nucleus</keyword>
<dbReference type="InterPro" id="IPR036864">
    <property type="entry name" value="Zn2-C6_fun-type_DNA-bd_sf"/>
</dbReference>
<feature type="compositionally biased region" description="Polar residues" evidence="2">
    <location>
        <begin position="740"/>
        <end position="758"/>
    </location>
</feature>